<evidence type="ECO:0000313" key="2">
    <source>
        <dbReference type="EMBL" id="KAG6485914.1"/>
    </source>
</evidence>
<accession>A0A8J5KPB7</accession>
<dbReference type="EMBL" id="JACMSC010000015">
    <property type="protein sequence ID" value="KAG6485914.1"/>
    <property type="molecule type" value="Genomic_DNA"/>
</dbReference>
<proteinExistence type="predicted"/>
<sequence length="421" mass="45232">MAKAFEDSDVWLPDGISGDKGGVDWKFGRKDCFPIEFPFEFAANLDSPVESATETEASDEDGEDYVAGLTKQMARYFLQDEDVDEAVAADTSEAMTGSPQSTLCAPSASSNKRSPNGPSLASSPIEQRGKGKDPGVPLHEAAGQVQMRRRINEFGHRESILDCGNPNKTSPVPTSPKKAAASYFSPNPAFTPQQLQAAHVNISLPRSMETNRQAKMQQVSAARAKQSKAKSGGGAYGENTRYCRPLDLPASAWPPSRKSPPAQAQQRKPPPSSLPGRGMRTVFLHAAGSKKESTGTGVFLPRTVGNKLAPKKKTGCSTILVPDRVIQALNLNREDFATQPRFPGGFVLSHGNSVDPSNFSHERATIFFSSPSTDVLIGRSNAHRKPHHMAQEATPVPLQLAAAAAAAAAVPESRLPREWTY</sequence>
<evidence type="ECO:0000256" key="1">
    <source>
        <dbReference type="SAM" id="MobiDB-lite"/>
    </source>
</evidence>
<feature type="region of interest" description="Disordered" evidence="1">
    <location>
        <begin position="87"/>
        <end position="187"/>
    </location>
</feature>
<dbReference type="AlphaFoldDB" id="A0A8J5KPB7"/>
<dbReference type="Proteomes" id="UP000734854">
    <property type="component" value="Unassembled WGS sequence"/>
</dbReference>
<feature type="compositionally biased region" description="Basic and acidic residues" evidence="1">
    <location>
        <begin position="150"/>
        <end position="160"/>
    </location>
</feature>
<keyword evidence="3" id="KW-1185">Reference proteome</keyword>
<organism evidence="2 3">
    <name type="scientific">Zingiber officinale</name>
    <name type="common">Ginger</name>
    <name type="synonym">Amomum zingiber</name>
    <dbReference type="NCBI Taxonomy" id="94328"/>
    <lineage>
        <taxon>Eukaryota</taxon>
        <taxon>Viridiplantae</taxon>
        <taxon>Streptophyta</taxon>
        <taxon>Embryophyta</taxon>
        <taxon>Tracheophyta</taxon>
        <taxon>Spermatophyta</taxon>
        <taxon>Magnoliopsida</taxon>
        <taxon>Liliopsida</taxon>
        <taxon>Zingiberales</taxon>
        <taxon>Zingiberaceae</taxon>
        <taxon>Zingiber</taxon>
    </lineage>
</organism>
<dbReference type="PANTHER" id="PTHR33356">
    <property type="entry name" value="TIP41-LIKE PROTEIN"/>
    <property type="match status" value="1"/>
</dbReference>
<reference evidence="2 3" key="1">
    <citation type="submission" date="2020-08" db="EMBL/GenBank/DDBJ databases">
        <title>Plant Genome Project.</title>
        <authorList>
            <person name="Zhang R.-G."/>
        </authorList>
    </citation>
    <scope>NUCLEOTIDE SEQUENCE [LARGE SCALE GENOMIC DNA]</scope>
    <source>
        <tissue evidence="2">Rhizome</tissue>
    </source>
</reference>
<dbReference type="PANTHER" id="PTHR33356:SF5">
    <property type="entry name" value="TIP41-LIKE PROTEIN"/>
    <property type="match status" value="1"/>
</dbReference>
<dbReference type="OrthoDB" id="747893at2759"/>
<gene>
    <name evidence="2" type="ORF">ZIOFF_054481</name>
</gene>
<comment type="caution">
    <text evidence="2">The sequence shown here is derived from an EMBL/GenBank/DDBJ whole genome shotgun (WGS) entry which is preliminary data.</text>
</comment>
<feature type="region of interest" description="Disordered" evidence="1">
    <location>
        <begin position="210"/>
        <end position="278"/>
    </location>
</feature>
<feature type="compositionally biased region" description="Polar residues" evidence="1">
    <location>
        <begin position="93"/>
        <end position="125"/>
    </location>
</feature>
<protein>
    <submittedName>
        <fullName evidence="2">Uncharacterized protein</fullName>
    </submittedName>
</protein>
<name>A0A8J5KPB7_ZINOF</name>
<evidence type="ECO:0000313" key="3">
    <source>
        <dbReference type="Proteomes" id="UP000734854"/>
    </source>
</evidence>